<feature type="transmembrane region" description="Helical" evidence="1">
    <location>
        <begin position="85"/>
        <end position="106"/>
    </location>
</feature>
<proteinExistence type="predicted"/>
<dbReference type="AlphaFoldDB" id="Q5JCZ2"/>
<dbReference type="EMBL" id="AP006878">
    <property type="protein sequence ID" value="BAD84577.1"/>
    <property type="molecule type" value="Genomic_DNA"/>
</dbReference>
<dbReference type="EnsemblBacteria" id="BAD84796">
    <property type="protein sequence ID" value="BAD84796"/>
    <property type="gene ID" value="TK0607"/>
</dbReference>
<dbReference type="EnsemblBacteria" id="BAD84577">
    <property type="protein sequence ID" value="BAD84577"/>
    <property type="gene ID" value="TK0388"/>
</dbReference>
<gene>
    <name evidence="2" type="ordered locus">TK0388</name>
    <name evidence="3" type="ordered locus">TK0607</name>
</gene>
<accession>Q5JCZ2</accession>
<protein>
    <submittedName>
        <fullName evidence="2">Hypothetical membrane protein, conserved</fullName>
    </submittedName>
</protein>
<dbReference type="HOGENOM" id="CLU_2152744_0_0_2"/>
<sequence length="111" mass="11648">MLGRVAAALIAYLLCIFHFQNSMVTAGNLLGLSGFWALFIPSALIGLAVYRISDLDSWGLWDAAAFLILGGIFMLAITGDPTATALEFIKGVTGFGLAGVLAGLAAKNRRD</sequence>
<feature type="transmembrane region" description="Helical" evidence="1">
    <location>
        <begin position="60"/>
        <end position="79"/>
    </location>
</feature>
<name>Q5JCZ2_THEKO</name>
<dbReference type="RefSeq" id="WP_011249343.1">
    <property type="nucleotide sequence ID" value="NC_006624.1"/>
</dbReference>
<dbReference type="PATRIC" id="fig|69014.16.peg.386"/>
<keyword evidence="1" id="KW-1133">Transmembrane helix</keyword>
<dbReference type="KEGG" id="tko:TK0388"/>
<keyword evidence="1" id="KW-0812">Transmembrane</keyword>
<dbReference type="OrthoDB" id="99576at2157"/>
<evidence type="ECO:0000313" key="2">
    <source>
        <dbReference type="EMBL" id="BAD84577.1"/>
    </source>
</evidence>
<evidence type="ECO:0000313" key="4">
    <source>
        <dbReference type="Proteomes" id="UP000000536"/>
    </source>
</evidence>
<dbReference type="eggNOG" id="arCOG07167">
    <property type="taxonomic scope" value="Archaea"/>
</dbReference>
<dbReference type="KEGG" id="tko:TK0607"/>
<keyword evidence="1" id="KW-0472">Membrane</keyword>
<evidence type="ECO:0000313" key="3">
    <source>
        <dbReference type="EMBL" id="BAD84796.1"/>
    </source>
</evidence>
<dbReference type="Proteomes" id="UP000000536">
    <property type="component" value="Chromosome"/>
</dbReference>
<dbReference type="STRING" id="69014.TK0388"/>
<dbReference type="EMBL" id="AP006878">
    <property type="protein sequence ID" value="BAD84796.1"/>
    <property type="molecule type" value="Genomic_DNA"/>
</dbReference>
<dbReference type="GeneID" id="78447121"/>
<evidence type="ECO:0000256" key="1">
    <source>
        <dbReference type="SAM" id="Phobius"/>
    </source>
</evidence>
<reference evidence="2 4" key="1">
    <citation type="journal article" date="2005" name="Genome Res.">
        <title>Complete genome sequence of the hyperthermophilic archaeon Thermococcus kodakaraensis KOD1 and comparison with Pyrococcus genomes.</title>
        <authorList>
            <person name="Fukui T."/>
            <person name="Atomi H."/>
            <person name="Kanai T."/>
            <person name="Matsumi R."/>
            <person name="Fujiwara S."/>
            <person name="Imanaka T."/>
        </authorList>
    </citation>
    <scope>NUCLEOTIDE SEQUENCE [LARGE SCALE GENOMIC DNA]</scope>
    <source>
        <strain evidence="4">ATCC BAA-918 / JCM 12380 / KOD1</strain>
        <strain evidence="2">KOD1</strain>
    </source>
</reference>
<feature type="transmembrane region" description="Helical" evidence="1">
    <location>
        <begin position="36"/>
        <end position="53"/>
    </location>
</feature>
<keyword evidence="4" id="KW-1185">Reference proteome</keyword>
<organism evidence="2 4">
    <name type="scientific">Thermococcus kodakarensis (strain ATCC BAA-918 / JCM 12380 / KOD1)</name>
    <name type="common">Pyrococcus kodakaraensis (strain KOD1)</name>
    <dbReference type="NCBI Taxonomy" id="69014"/>
    <lineage>
        <taxon>Archaea</taxon>
        <taxon>Methanobacteriati</taxon>
        <taxon>Methanobacteriota</taxon>
        <taxon>Thermococci</taxon>
        <taxon>Thermococcales</taxon>
        <taxon>Thermococcaceae</taxon>
        <taxon>Thermococcus</taxon>
    </lineage>
</organism>